<evidence type="ECO:0000313" key="2">
    <source>
        <dbReference type="Proteomes" id="UP000022311"/>
    </source>
</evidence>
<sequence length="51" mass="6025">MTKQEKETVSILHRQMRQSLDYIESGRIKEGRLVAVIVERELDKLLSKLKK</sequence>
<accession>A0AAV3M4I8</accession>
<dbReference type="EMBL" id="JALD01000051">
    <property type="protein sequence ID" value="EUD10439.1"/>
    <property type="molecule type" value="Genomic_DNA"/>
</dbReference>
<proteinExistence type="predicted"/>
<dbReference type="RefSeq" id="WP_154629645.1">
    <property type="nucleotide sequence ID" value="NZ_JALD01000051.1"/>
</dbReference>
<gene>
    <name evidence="1" type="ORF">HMPREF1563_2065</name>
</gene>
<dbReference type="AlphaFoldDB" id="A0AAV3M4I8"/>
<name>A0AAV3M4I8_9GAMM</name>
<comment type="caution">
    <text evidence="1">The sequence shown here is derived from an EMBL/GenBank/DDBJ whole genome shotgun (WGS) entry which is preliminary data.</text>
</comment>
<protein>
    <submittedName>
        <fullName evidence="1">Uncharacterized protein</fullName>
    </submittedName>
</protein>
<reference evidence="1 2" key="1">
    <citation type="submission" date="2014-01" db="EMBL/GenBank/DDBJ databases">
        <authorList>
            <person name="Durkin A.S."/>
            <person name="McCorrison J."/>
            <person name="Torralba M."/>
            <person name="Gillis M."/>
            <person name="Haft D.H."/>
            <person name="Methe B."/>
            <person name="Sutton G."/>
            <person name="Nelson K.E."/>
        </authorList>
    </citation>
    <scope>NUCLEOTIDE SEQUENCE [LARGE SCALE GENOMIC DNA]</scope>
    <source>
        <strain evidence="1 2">205/92</strain>
    </source>
</reference>
<evidence type="ECO:0000313" key="1">
    <source>
        <dbReference type="EMBL" id="EUD10439.1"/>
    </source>
</evidence>
<organism evidence="1 2">
    <name type="scientific">Providencia alcalifaciens 205/92</name>
    <dbReference type="NCBI Taxonomy" id="1256988"/>
    <lineage>
        <taxon>Bacteria</taxon>
        <taxon>Pseudomonadati</taxon>
        <taxon>Pseudomonadota</taxon>
        <taxon>Gammaproteobacteria</taxon>
        <taxon>Enterobacterales</taxon>
        <taxon>Morganellaceae</taxon>
        <taxon>Providencia</taxon>
    </lineage>
</organism>
<dbReference type="Proteomes" id="UP000022311">
    <property type="component" value="Unassembled WGS sequence"/>
</dbReference>